<keyword evidence="5" id="KW-1185">Reference proteome</keyword>
<feature type="domain" description="SRR1-like" evidence="3">
    <location>
        <begin position="118"/>
        <end position="258"/>
    </location>
</feature>
<reference evidence="4 5" key="2">
    <citation type="submission" date="2018-11" db="EMBL/GenBank/DDBJ databases">
        <authorList>
            <consortium name="Pathogen Informatics"/>
        </authorList>
    </citation>
    <scope>NUCLEOTIDE SEQUENCE [LARGE SCALE GENOMIC DNA]</scope>
</reference>
<dbReference type="GO" id="GO:0005634">
    <property type="term" value="C:nucleus"/>
    <property type="evidence" value="ECO:0007669"/>
    <property type="project" value="TreeGrafter"/>
</dbReference>
<dbReference type="PANTHER" id="PTHR28626:SF3">
    <property type="entry name" value="SRR1-LIKE PROTEIN"/>
    <property type="match status" value="1"/>
</dbReference>
<comment type="similarity">
    <text evidence="1">Belongs to the SRR1 family.</text>
</comment>
<feature type="compositionally biased region" description="Polar residues" evidence="2">
    <location>
        <begin position="1"/>
        <end position="11"/>
    </location>
</feature>
<dbReference type="EMBL" id="UZAE01013099">
    <property type="protein sequence ID" value="VDO08231.1"/>
    <property type="molecule type" value="Genomic_DNA"/>
</dbReference>
<protein>
    <submittedName>
        <fullName evidence="6">SRR1 domain-containing protein</fullName>
    </submittedName>
</protein>
<dbReference type="InterPro" id="IPR012942">
    <property type="entry name" value="SRR1-like"/>
</dbReference>
<dbReference type="WBParaSite" id="HNAJ_0001055401-mRNA-1">
    <property type="protein sequence ID" value="HNAJ_0001055401-mRNA-1"/>
    <property type="gene ID" value="HNAJ_0001055401"/>
</dbReference>
<accession>A0A0R3TSD8</accession>
<dbReference type="InterPro" id="IPR040044">
    <property type="entry name" value="SRR1L"/>
</dbReference>
<evidence type="ECO:0000313" key="5">
    <source>
        <dbReference type="Proteomes" id="UP000278807"/>
    </source>
</evidence>
<gene>
    <name evidence="4" type="ORF">HNAJ_LOCUS10549</name>
</gene>
<dbReference type="Proteomes" id="UP000278807">
    <property type="component" value="Unassembled WGS sequence"/>
</dbReference>
<organism evidence="6">
    <name type="scientific">Rodentolepis nana</name>
    <name type="common">Dwarf tapeworm</name>
    <name type="synonym">Hymenolepis nana</name>
    <dbReference type="NCBI Taxonomy" id="102285"/>
    <lineage>
        <taxon>Eukaryota</taxon>
        <taxon>Metazoa</taxon>
        <taxon>Spiralia</taxon>
        <taxon>Lophotrochozoa</taxon>
        <taxon>Platyhelminthes</taxon>
        <taxon>Cestoda</taxon>
        <taxon>Eucestoda</taxon>
        <taxon>Cyclophyllidea</taxon>
        <taxon>Hymenolepididae</taxon>
        <taxon>Rodentolepis</taxon>
    </lineage>
</organism>
<evidence type="ECO:0000256" key="1">
    <source>
        <dbReference type="ARBA" id="ARBA00009856"/>
    </source>
</evidence>
<dbReference type="GO" id="GO:0005737">
    <property type="term" value="C:cytoplasm"/>
    <property type="evidence" value="ECO:0007669"/>
    <property type="project" value="TreeGrafter"/>
</dbReference>
<evidence type="ECO:0000256" key="2">
    <source>
        <dbReference type="SAM" id="MobiDB-lite"/>
    </source>
</evidence>
<evidence type="ECO:0000313" key="6">
    <source>
        <dbReference type="WBParaSite" id="HNAJ_0001055401-mRNA-1"/>
    </source>
</evidence>
<evidence type="ECO:0000259" key="3">
    <source>
        <dbReference type="Pfam" id="PF07985"/>
    </source>
</evidence>
<dbReference type="AlphaFoldDB" id="A0A0R3TSD8"/>
<proteinExistence type="inferred from homology"/>
<reference evidence="6" key="1">
    <citation type="submission" date="2017-02" db="UniProtKB">
        <authorList>
            <consortium name="WormBaseParasite"/>
        </authorList>
    </citation>
    <scope>IDENTIFICATION</scope>
</reference>
<sequence>MPTQAPDSGNQIIKPPGLTTDYDSDMEDNGWRLALSKGMRKRMKALRLDANDFQKVPADLMVDWKTLSFPPDDSTSTLRAKFDSAFNKFLRLSSIETLNIQMVRSILGHLRNSRRILKTSSPATILCLGLGNPALYTSSLNQLALLAALVKLSEGAFLPEKTFIYDPLMKKIARDFIRSLGFRILSSNFEGQYRLPRDKDVFVFLPFTPAALAENLIAINWDKGVLNRLTFLSNPIIPRSDSSDLTATPHVSLLQPYRRFAKIDTKDRDFRALQVEWFDIPPEVKLGSILGNGAFSPLITPFHKVKSFIDGEDDAETVNQLS</sequence>
<feature type="region of interest" description="Disordered" evidence="2">
    <location>
        <begin position="1"/>
        <end position="24"/>
    </location>
</feature>
<dbReference type="OrthoDB" id="551431at2759"/>
<evidence type="ECO:0000313" key="4">
    <source>
        <dbReference type="EMBL" id="VDO08231.1"/>
    </source>
</evidence>
<name>A0A0R3TSD8_RODNA</name>
<dbReference type="Pfam" id="PF07985">
    <property type="entry name" value="SRR1"/>
    <property type="match status" value="1"/>
</dbReference>
<dbReference type="PANTHER" id="PTHR28626">
    <property type="entry name" value="SRR1-LIKE PROTEIN"/>
    <property type="match status" value="1"/>
</dbReference>